<dbReference type="Gene3D" id="3.90.1340.10">
    <property type="entry name" value="Phage tail collar domain"/>
    <property type="match status" value="1"/>
</dbReference>
<dbReference type="SUPFAM" id="SSF88874">
    <property type="entry name" value="Receptor-binding domain of short tail fibre protein gp12"/>
    <property type="match status" value="1"/>
</dbReference>
<dbReference type="InterPro" id="IPR011083">
    <property type="entry name" value="Phage_tail_collar_dom"/>
</dbReference>
<name>A0ABR6XRR8_9BURK</name>
<accession>A0ABR6XRR8</accession>
<dbReference type="InterPro" id="IPR037053">
    <property type="entry name" value="Phage_tail_collar_dom_sf"/>
</dbReference>
<dbReference type="Proteomes" id="UP000643610">
    <property type="component" value="Unassembled WGS sequence"/>
</dbReference>
<keyword evidence="3" id="KW-1185">Reference proteome</keyword>
<dbReference type="RefSeq" id="WP_186891196.1">
    <property type="nucleotide sequence ID" value="NZ_JACOFU010000004.1"/>
</dbReference>
<sequence>MAEPFLSETRIFSFVFAPRGWALCNGQLLPINQNQGLFSLLGTTFGGDGRVNFALPNLQGRVPIHVGNGFTLGQQGGAAAHTISQSEMPTHTHLINVSNKRANLARPVSATLGQAESPMYSDESPGNVYETTSATQNTTSTIGGSQAHTNLQPFLTLNFCIALQGIFPSPT</sequence>
<evidence type="ECO:0000313" key="2">
    <source>
        <dbReference type="EMBL" id="MBC3832157.1"/>
    </source>
</evidence>
<feature type="domain" description="Phage tail collar" evidence="1">
    <location>
        <begin position="8"/>
        <end position="63"/>
    </location>
</feature>
<comment type="caution">
    <text evidence="2">The sequence shown here is derived from an EMBL/GenBank/DDBJ whole genome shotgun (WGS) entry which is preliminary data.</text>
</comment>
<proteinExistence type="predicted"/>
<dbReference type="EMBL" id="JACOFU010000004">
    <property type="protein sequence ID" value="MBC3832157.1"/>
    <property type="molecule type" value="Genomic_DNA"/>
</dbReference>
<gene>
    <name evidence="2" type="ORF">H8K33_11595</name>
</gene>
<evidence type="ECO:0000313" key="3">
    <source>
        <dbReference type="Proteomes" id="UP000643610"/>
    </source>
</evidence>
<dbReference type="Pfam" id="PF07484">
    <property type="entry name" value="Collar"/>
    <property type="match status" value="1"/>
</dbReference>
<organism evidence="2 3">
    <name type="scientific">Undibacterium amnicola</name>
    <dbReference type="NCBI Taxonomy" id="1834038"/>
    <lineage>
        <taxon>Bacteria</taxon>
        <taxon>Pseudomonadati</taxon>
        <taxon>Pseudomonadota</taxon>
        <taxon>Betaproteobacteria</taxon>
        <taxon>Burkholderiales</taxon>
        <taxon>Oxalobacteraceae</taxon>
        <taxon>Undibacterium</taxon>
    </lineage>
</organism>
<protein>
    <submittedName>
        <fullName evidence="2">Phage tail protein</fullName>
    </submittedName>
</protein>
<evidence type="ECO:0000259" key="1">
    <source>
        <dbReference type="Pfam" id="PF07484"/>
    </source>
</evidence>
<reference evidence="2 3" key="1">
    <citation type="submission" date="2020-08" db="EMBL/GenBank/DDBJ databases">
        <title>Novel species isolated from subtropical streams in China.</title>
        <authorList>
            <person name="Lu H."/>
        </authorList>
    </citation>
    <scope>NUCLEOTIDE SEQUENCE [LARGE SCALE GENOMIC DNA]</scope>
    <source>
        <strain evidence="2 3">KCTC 52442</strain>
    </source>
</reference>